<sequence>MNELQNQWLALIKIPRIKAQTDINDENPDYLTMLFDRISSNGTRLTPADLLFSMIKQSWPEAHNIVYELQQQVGSLMKPTDFVMTAFRLAALQSNSSKVDDPELTARTFHKHIVDMLATDGHPNDLREMIRESGPLVEAFSALKRLITYREHDLDDYGIPSAMFPYLNESMLQVILYWLIKNQGDASYIEESRLEIVRFILFWFVCHKDAKSAYKASKVAIEIIFKEKGLFPGTQIYQALTRMDNVQASLFFPLVEYANKQIDRNRFRSQDERSKTFFGEHSFLYGNFTTRKALLLWLQRKWVAQKYQTNNVFSPMAGQDEDNVPYDFDHLVPQSNWSSLHGIDYDTMKENKGLFTDHPYNRRSLGNSIGNYRVMDGSDNRRRGDSPLENEFVDATYQWENYAFSPKDSEIQKWVKASPKEGCYIWDDERLLAFQYAVESRVLNLYQHFFNDLNFSGWLKNQH</sequence>
<reference evidence="1" key="1">
    <citation type="submission" date="2009-10" db="EMBL/GenBank/DDBJ databases">
        <title>Diversity of trophic interactions inside an arsenic-rich microbial ecosystem.</title>
        <authorList>
            <person name="Bertin P.N."/>
            <person name="Heinrich-Salmeron A."/>
            <person name="Pelletier E."/>
            <person name="Goulhen-Chollet F."/>
            <person name="Arsene-Ploetze F."/>
            <person name="Gallien S."/>
            <person name="Calteau A."/>
            <person name="Vallenet D."/>
            <person name="Casiot C."/>
            <person name="Chane-Woon-Ming B."/>
            <person name="Giloteaux L."/>
            <person name="Barakat M."/>
            <person name="Bonnefoy V."/>
            <person name="Bruneel O."/>
            <person name="Chandler M."/>
            <person name="Cleiss J."/>
            <person name="Duran R."/>
            <person name="Elbaz-Poulichet F."/>
            <person name="Fonknechten N."/>
            <person name="Lauga B."/>
            <person name="Mornico D."/>
            <person name="Ortet P."/>
            <person name="Schaeffer C."/>
            <person name="Siguier P."/>
            <person name="Alexander Thil Smith A."/>
            <person name="Van Dorsselaer A."/>
            <person name="Weissenbach J."/>
            <person name="Medigue C."/>
            <person name="Le Paslier D."/>
        </authorList>
    </citation>
    <scope>NUCLEOTIDE SEQUENCE</scope>
</reference>
<dbReference type="AlphaFoldDB" id="E6QXB5"/>
<accession>E6QXB5</accession>
<evidence type="ECO:0008006" key="2">
    <source>
        <dbReference type="Google" id="ProtNLM"/>
    </source>
</evidence>
<name>E6QXB5_9ZZZZ</name>
<protein>
    <recommendedName>
        <fullName evidence="2">DUF1524 domain-containing protein</fullName>
    </recommendedName>
</protein>
<evidence type="ECO:0000313" key="1">
    <source>
        <dbReference type="EMBL" id="CBI11889.1"/>
    </source>
</evidence>
<organism evidence="1">
    <name type="scientific">mine drainage metagenome</name>
    <dbReference type="NCBI Taxonomy" id="410659"/>
    <lineage>
        <taxon>unclassified sequences</taxon>
        <taxon>metagenomes</taxon>
        <taxon>ecological metagenomes</taxon>
    </lineage>
</organism>
<comment type="caution">
    <text evidence="1">The sequence shown here is derived from an EMBL/GenBank/DDBJ whole genome shotgun (WGS) entry which is preliminary data.</text>
</comment>
<dbReference type="EMBL" id="CABR01000176">
    <property type="protein sequence ID" value="CBI11889.1"/>
    <property type="molecule type" value="Genomic_DNA"/>
</dbReference>
<proteinExistence type="predicted"/>
<gene>
    <name evidence="1" type="ORF">CARN7_2740</name>
</gene>